<comment type="caution">
    <text evidence="8">The sequence shown here is derived from an EMBL/GenBank/DDBJ whole genome shotgun (WGS) entry which is preliminary data.</text>
</comment>
<evidence type="ECO:0000256" key="6">
    <source>
        <dbReference type="SAM" id="MobiDB-lite"/>
    </source>
</evidence>
<dbReference type="EMBL" id="JAZHBO010000002">
    <property type="protein sequence ID" value="MEF2155788.1"/>
    <property type="molecule type" value="Genomic_DNA"/>
</dbReference>
<protein>
    <submittedName>
        <fullName evidence="8">TrbI/VirB10 family protein</fullName>
    </submittedName>
</protein>
<gene>
    <name evidence="8" type="ORF">V3390_06000</name>
</gene>
<evidence type="ECO:0000256" key="1">
    <source>
        <dbReference type="ARBA" id="ARBA00004167"/>
    </source>
</evidence>
<feature type="region of interest" description="Disordered" evidence="6">
    <location>
        <begin position="18"/>
        <end position="38"/>
    </location>
</feature>
<evidence type="ECO:0000256" key="5">
    <source>
        <dbReference type="ARBA" id="ARBA00023136"/>
    </source>
</evidence>
<dbReference type="InterPro" id="IPR005498">
    <property type="entry name" value="T4SS_VirB10/TraB/TrbI"/>
</dbReference>
<comment type="subcellular location">
    <subcellularLocation>
        <location evidence="1">Membrane</location>
        <topology evidence="1">Single-pass membrane protein</topology>
    </subcellularLocation>
</comment>
<feature type="compositionally biased region" description="Low complexity" evidence="6">
    <location>
        <begin position="18"/>
        <end position="36"/>
    </location>
</feature>
<dbReference type="Proteomes" id="UP001356170">
    <property type="component" value="Unassembled WGS sequence"/>
</dbReference>
<reference evidence="8 9" key="1">
    <citation type="submission" date="2024-01" db="EMBL/GenBank/DDBJ databases">
        <title>Novel species of the genus Luteimonas isolated from rivers.</title>
        <authorList>
            <person name="Lu H."/>
        </authorList>
    </citation>
    <scope>NUCLEOTIDE SEQUENCE [LARGE SCALE GENOMIC DNA]</scope>
    <source>
        <strain evidence="8 9">FXH3W</strain>
    </source>
</reference>
<evidence type="ECO:0000256" key="2">
    <source>
        <dbReference type="ARBA" id="ARBA00010265"/>
    </source>
</evidence>
<keyword evidence="4 7" id="KW-1133">Transmembrane helix</keyword>
<keyword evidence="9" id="KW-1185">Reference proteome</keyword>
<evidence type="ECO:0000313" key="8">
    <source>
        <dbReference type="EMBL" id="MEF2155788.1"/>
    </source>
</evidence>
<keyword evidence="5 7" id="KW-0472">Membrane</keyword>
<dbReference type="Gene3D" id="2.40.128.260">
    <property type="entry name" value="Type IV secretion system, VirB10/TraB/TrbI"/>
    <property type="match status" value="1"/>
</dbReference>
<evidence type="ECO:0000256" key="3">
    <source>
        <dbReference type="ARBA" id="ARBA00022692"/>
    </source>
</evidence>
<accession>A0ABU7UZW3</accession>
<sequence>MGRFDSWLQRLSGADAGANADAGAQASAESQPAPSGLLPYEPIQPQGIPRSAWLWLGGLLVCVLLMLWMVARANDHRDDAAAEPLASELAANSPRSDVLRSSPEAPSWQGDGNAHEVVDPPAGLDSTTSGGSLPAIPPLPRQQSMPEPMAAWPPVPAAAMSAPMLAVSLPATPMPERDLDSRRGGVVMESGGAAAGDLVGRYLQAMTATTGPTANQPEPAGSMGSDRAVVGGQAMLSAAQFVHQDPNSLLPAGTLIPCALEGAIDTQIDGPVTCLVTMPVRSLSGTRVLLDRGARLYGRYRSVDLRNARLAVEWTRLLTASGWSVQLAASSMDPHGNAGLPGQRIDQWPRRIGSALIVSLLGDAFQWVAAKEGPRTSTQAGWGGVVEQPYQSQTAEALKELAGQATQASGEVRPTLRIRAGEPLLVALDRDLDFRDLLAR</sequence>
<dbReference type="Pfam" id="PF03743">
    <property type="entry name" value="TrbI"/>
    <property type="match status" value="1"/>
</dbReference>
<evidence type="ECO:0000256" key="7">
    <source>
        <dbReference type="SAM" id="Phobius"/>
    </source>
</evidence>
<comment type="similarity">
    <text evidence="2">Belongs to the TrbI/VirB10 family.</text>
</comment>
<organism evidence="8 9">
    <name type="scientific">Aquilutibacter rugosus</name>
    <dbReference type="NCBI Taxonomy" id="3115820"/>
    <lineage>
        <taxon>Bacteria</taxon>
        <taxon>Pseudomonadati</taxon>
        <taxon>Pseudomonadota</taxon>
        <taxon>Gammaproteobacteria</taxon>
        <taxon>Lysobacterales</taxon>
        <taxon>Lysobacteraceae</taxon>
        <taxon>Aquilutibacter</taxon>
    </lineage>
</organism>
<feature type="region of interest" description="Disordered" evidence="6">
    <location>
        <begin position="88"/>
        <end position="152"/>
    </location>
</feature>
<evidence type="ECO:0000256" key="4">
    <source>
        <dbReference type="ARBA" id="ARBA00022989"/>
    </source>
</evidence>
<keyword evidence="3 7" id="KW-0812">Transmembrane</keyword>
<name>A0ABU7UZW3_9GAMM</name>
<dbReference type="RefSeq" id="WP_331703777.1">
    <property type="nucleotide sequence ID" value="NZ_JAZHBO010000002.1"/>
</dbReference>
<dbReference type="InterPro" id="IPR042217">
    <property type="entry name" value="T4SS_VirB10/TrbI"/>
</dbReference>
<proteinExistence type="inferred from homology"/>
<dbReference type="CDD" id="cd16429">
    <property type="entry name" value="VirB10"/>
    <property type="match status" value="1"/>
</dbReference>
<evidence type="ECO:0000313" key="9">
    <source>
        <dbReference type="Proteomes" id="UP001356170"/>
    </source>
</evidence>
<feature type="transmembrane region" description="Helical" evidence="7">
    <location>
        <begin position="52"/>
        <end position="71"/>
    </location>
</feature>